<dbReference type="RefSeq" id="WP_027123664.1">
    <property type="nucleotide sequence ID" value="NZ_CP103423.1"/>
</dbReference>
<evidence type="ECO:0000313" key="1">
    <source>
        <dbReference type="EMBL" id="UWD34511.1"/>
    </source>
</evidence>
<reference evidence="1" key="1">
    <citation type="submission" date="2022-08" db="EMBL/GenBank/DDBJ databases">
        <title>Complete genome sequence of Mycoplasma molare type strain H 542.</title>
        <authorList>
            <person name="Spergser J."/>
        </authorList>
    </citation>
    <scope>NUCLEOTIDE SEQUENCE</scope>
    <source>
        <strain evidence="1">H 542</strain>
    </source>
</reference>
<name>A0ABY5TY61_9BACT</name>
<sequence length="82" mass="9958">MKIEEIKELFKKVFTHKSNKDEEESLSCGYKKTYYHFLEWDSNTQIIKYRASSSDKAWDENIFYYDTEITLNELLEMNSKIQ</sequence>
<keyword evidence="2" id="KW-1185">Reference proteome</keyword>
<gene>
    <name evidence="1" type="ORF">NX772_01625</name>
</gene>
<organism evidence="1 2">
    <name type="scientific">Mesomycoplasma molare</name>
    <dbReference type="NCBI Taxonomy" id="171288"/>
    <lineage>
        <taxon>Bacteria</taxon>
        <taxon>Bacillati</taxon>
        <taxon>Mycoplasmatota</taxon>
        <taxon>Mycoplasmoidales</taxon>
        <taxon>Metamycoplasmataceae</taxon>
        <taxon>Mesomycoplasma</taxon>
    </lineage>
</organism>
<evidence type="ECO:0000313" key="2">
    <source>
        <dbReference type="Proteomes" id="UP001058364"/>
    </source>
</evidence>
<protein>
    <submittedName>
        <fullName evidence="1">Uncharacterized protein</fullName>
    </submittedName>
</protein>
<dbReference type="Proteomes" id="UP001058364">
    <property type="component" value="Chromosome"/>
</dbReference>
<dbReference type="EMBL" id="CP103423">
    <property type="protein sequence ID" value="UWD34511.1"/>
    <property type="molecule type" value="Genomic_DNA"/>
</dbReference>
<proteinExistence type="predicted"/>
<accession>A0ABY5TY61</accession>